<keyword evidence="3" id="KW-1185">Reference proteome</keyword>
<reference evidence="2 3" key="1">
    <citation type="submission" date="2024-09" db="EMBL/GenBank/DDBJ databases">
        <authorList>
            <person name="Zhang Z.-H."/>
        </authorList>
    </citation>
    <scope>NUCLEOTIDE SEQUENCE [LARGE SCALE GENOMIC DNA]</scope>
    <source>
        <strain evidence="2 3">HHTR114</strain>
    </source>
</reference>
<organism evidence="2 3">
    <name type="scientific">Hyphococcus aureus</name>
    <dbReference type="NCBI Taxonomy" id="2666033"/>
    <lineage>
        <taxon>Bacteria</taxon>
        <taxon>Pseudomonadati</taxon>
        <taxon>Pseudomonadota</taxon>
        <taxon>Alphaproteobacteria</taxon>
        <taxon>Parvularculales</taxon>
        <taxon>Parvularculaceae</taxon>
        <taxon>Hyphococcus</taxon>
    </lineage>
</organism>
<dbReference type="Pfam" id="PF17778">
    <property type="entry name" value="WHD_BLACT"/>
    <property type="match status" value="1"/>
</dbReference>
<dbReference type="SUPFAM" id="SSF56281">
    <property type="entry name" value="Metallo-hydrolase/oxidoreductase"/>
    <property type="match status" value="1"/>
</dbReference>
<feature type="domain" description="Metallo-beta-lactamase" evidence="1">
    <location>
        <begin position="38"/>
        <end position="213"/>
    </location>
</feature>
<dbReference type="SMART" id="SM00849">
    <property type="entry name" value="Lactamase_B"/>
    <property type="match status" value="1"/>
</dbReference>
<dbReference type="Gene3D" id="1.10.10.10">
    <property type="entry name" value="Winged helix-like DNA-binding domain superfamily/Winged helix DNA-binding domain"/>
    <property type="match status" value="1"/>
</dbReference>
<name>A0ABW1KYS1_9PROT</name>
<dbReference type="Pfam" id="PF00753">
    <property type="entry name" value="Lactamase_B"/>
    <property type="match status" value="1"/>
</dbReference>
<comment type="caution">
    <text evidence="2">The sequence shown here is derived from an EMBL/GenBank/DDBJ whole genome shotgun (WGS) entry which is preliminary data.</text>
</comment>
<protein>
    <submittedName>
        <fullName evidence="2">MBL fold metallo-hydrolase</fullName>
    </submittedName>
</protein>
<dbReference type="InterPro" id="IPR036866">
    <property type="entry name" value="RibonucZ/Hydroxyglut_hydro"/>
</dbReference>
<dbReference type="InterPro" id="IPR050662">
    <property type="entry name" value="Sec-metab_biosynth-thioest"/>
</dbReference>
<dbReference type="EMBL" id="JBHPON010000001">
    <property type="protein sequence ID" value="MFC6035807.1"/>
    <property type="molecule type" value="Genomic_DNA"/>
</dbReference>
<dbReference type="PANTHER" id="PTHR23131:SF0">
    <property type="entry name" value="ENDORIBONUCLEASE LACTB2"/>
    <property type="match status" value="1"/>
</dbReference>
<dbReference type="PANTHER" id="PTHR23131">
    <property type="entry name" value="ENDORIBONUCLEASE LACTB2"/>
    <property type="match status" value="1"/>
</dbReference>
<proteinExistence type="predicted"/>
<dbReference type="InterPro" id="IPR001279">
    <property type="entry name" value="Metallo-B-lactamas"/>
</dbReference>
<gene>
    <name evidence="2" type="ORF">ACFMB1_09650</name>
</gene>
<evidence type="ECO:0000313" key="2">
    <source>
        <dbReference type="EMBL" id="MFC6035807.1"/>
    </source>
</evidence>
<dbReference type="InterPro" id="IPR036388">
    <property type="entry name" value="WH-like_DNA-bd_sf"/>
</dbReference>
<dbReference type="Gene3D" id="3.60.15.10">
    <property type="entry name" value="Ribonuclease Z/Hydroxyacylglutathione hydrolase-like"/>
    <property type="match status" value="1"/>
</dbReference>
<dbReference type="RefSeq" id="WP_379878595.1">
    <property type="nucleotide sequence ID" value="NZ_JBHPON010000001.1"/>
</dbReference>
<evidence type="ECO:0000313" key="3">
    <source>
        <dbReference type="Proteomes" id="UP001596116"/>
    </source>
</evidence>
<dbReference type="CDD" id="cd16278">
    <property type="entry name" value="metallo-hydrolase-like_MBL-fold"/>
    <property type="match status" value="1"/>
</dbReference>
<dbReference type="InterPro" id="IPR041516">
    <property type="entry name" value="LACTB2_WH"/>
</dbReference>
<sequence length="303" mass="32748">MAAIPFVKDIHFTPGVADMVAPGVRRVIANNPGPYTYTGSGTYIIGEGDIAVIDPGPNDDAHLEALMKTIDGERVTHILITHTHLDHCGLAMKFAAATGAPLIGFGAHPVREKKHDAPALDEGADYSYAPDETIGDGAVIEGPNWRIEAVHTPGHLSNHLCFALPDQKALFTGDHMMGWATTVVAPPDGDMSAYIQSLDKLLAREDEIYFPTHGAPIHNPKRFVRAVKTHRLMRDAQIVEQLKKGRDNIKDITGALYADVDKRLHGAAALNVLAHLIRLVRNGAVSCDGEPEMKSAFRLADPS</sequence>
<accession>A0ABW1KYS1</accession>
<evidence type="ECO:0000259" key="1">
    <source>
        <dbReference type="SMART" id="SM00849"/>
    </source>
</evidence>
<dbReference type="Proteomes" id="UP001596116">
    <property type="component" value="Unassembled WGS sequence"/>
</dbReference>